<dbReference type="EMBL" id="FR845719">
    <property type="protein sequence ID" value="CCA60493.1"/>
    <property type="molecule type" value="Genomic_DNA"/>
</dbReference>
<dbReference type="AlphaFoldDB" id="F2RLW3"/>
<dbReference type="GeneID" id="51867720"/>
<dbReference type="OrthoDB" id="4301049at2"/>
<dbReference type="STRING" id="953739.SVEN_7207"/>
<dbReference type="PATRIC" id="fig|953739.5.peg.2435"/>
<proteinExistence type="predicted"/>
<reference evidence="1 2" key="1">
    <citation type="journal article" date="2011" name="BMC Genomics">
        <title>Genome-wide analysis of the role of GlnR in Streptomyces venezuelae provides new insights into global nitrogen regulation in actinomycetes.</title>
        <authorList>
            <person name="Pullan S.T."/>
            <person name="Bibb M.J."/>
            <person name="Merrick M."/>
        </authorList>
    </citation>
    <scope>NUCLEOTIDE SEQUENCE [LARGE SCALE GENOMIC DNA]</scope>
    <source>
        <strain evidence="1">ATCC 10712</strain>
    </source>
</reference>
<dbReference type="RefSeq" id="WP_015038388.1">
    <property type="nucleotide sequence ID" value="NC_018750.1"/>
</dbReference>
<protein>
    <submittedName>
        <fullName evidence="1">Uncharacterized protein</fullName>
    </submittedName>
</protein>
<organism evidence="1 2">
    <name type="scientific">Streptomyces venezuelae (strain ATCC 10712 / CBS 650.69 / DSM 40230 / JCM 4526 / NBRC 13096 / PD 04745)</name>
    <dbReference type="NCBI Taxonomy" id="953739"/>
    <lineage>
        <taxon>Bacteria</taxon>
        <taxon>Bacillati</taxon>
        <taxon>Actinomycetota</taxon>
        <taxon>Actinomycetes</taxon>
        <taxon>Kitasatosporales</taxon>
        <taxon>Streptomycetaceae</taxon>
        <taxon>Streptomyces</taxon>
    </lineage>
</organism>
<accession>F2RLW3</accession>
<dbReference type="Proteomes" id="UP000006854">
    <property type="component" value="Chromosome"/>
</dbReference>
<dbReference type="KEGG" id="sve:SVEN_7207"/>
<name>F2RLW3_STRVP</name>
<evidence type="ECO:0000313" key="2">
    <source>
        <dbReference type="Proteomes" id="UP000006854"/>
    </source>
</evidence>
<gene>
    <name evidence="1" type="ordered locus">SVEN_7207</name>
</gene>
<dbReference type="HOGENOM" id="CLU_2848181_0_0_11"/>
<keyword evidence="2" id="KW-1185">Reference proteome</keyword>
<sequence length="65" mass="7026">MSHQEFEQQGALPEVMGPEPVIVSGPGAELHFHFPIEVVVAGDIAEETRQDLVSGIYEALHDALS</sequence>
<evidence type="ECO:0000313" key="1">
    <source>
        <dbReference type="EMBL" id="CCA60493.1"/>
    </source>
</evidence>